<evidence type="ECO:0000256" key="2">
    <source>
        <dbReference type="ARBA" id="ARBA00009666"/>
    </source>
</evidence>
<keyword evidence="4" id="KW-0813">Transport</keyword>
<keyword evidence="5" id="KW-0967">Endosome</keyword>
<dbReference type="SMART" id="SM00288">
    <property type="entry name" value="VHS"/>
    <property type="match status" value="1"/>
</dbReference>
<evidence type="ECO:0000256" key="7">
    <source>
        <dbReference type="PROSITE-ProRule" id="PRU00192"/>
    </source>
</evidence>
<dbReference type="InterPro" id="IPR008942">
    <property type="entry name" value="ENTH_VHS"/>
</dbReference>
<evidence type="ECO:0000256" key="3">
    <source>
        <dbReference type="ARBA" id="ARBA00022443"/>
    </source>
</evidence>
<feature type="compositionally biased region" description="Low complexity" evidence="8">
    <location>
        <begin position="418"/>
        <end position="427"/>
    </location>
</feature>
<dbReference type="Gene3D" id="1.25.40.90">
    <property type="match status" value="1"/>
</dbReference>
<feature type="region of interest" description="Disordered" evidence="8">
    <location>
        <begin position="403"/>
        <end position="432"/>
    </location>
</feature>
<dbReference type="PROSITE" id="PS50179">
    <property type="entry name" value="VHS"/>
    <property type="match status" value="1"/>
</dbReference>
<dbReference type="Proteomes" id="UP000314986">
    <property type="component" value="Unassembled WGS sequence"/>
</dbReference>
<dbReference type="InterPro" id="IPR001452">
    <property type="entry name" value="SH3_domain"/>
</dbReference>
<evidence type="ECO:0000259" key="9">
    <source>
        <dbReference type="PROSITE" id="PS50002"/>
    </source>
</evidence>
<dbReference type="SUPFAM" id="SSF50044">
    <property type="entry name" value="SH3-domain"/>
    <property type="match status" value="1"/>
</dbReference>
<feature type="compositionally biased region" description="Polar residues" evidence="8">
    <location>
        <begin position="143"/>
        <end position="157"/>
    </location>
</feature>
<reference evidence="11" key="4">
    <citation type="submission" date="2025-08" db="UniProtKB">
        <authorList>
            <consortium name="Ensembl"/>
        </authorList>
    </citation>
    <scope>IDENTIFICATION</scope>
</reference>
<evidence type="ECO:0000256" key="6">
    <source>
        <dbReference type="ARBA" id="ARBA00022927"/>
    </source>
</evidence>
<dbReference type="CDD" id="cd11820">
    <property type="entry name" value="SH3_STAM"/>
    <property type="match status" value="1"/>
</dbReference>
<evidence type="ECO:0000313" key="11">
    <source>
        <dbReference type="Ensembl" id="ENSCMIP00000040923.1"/>
    </source>
</evidence>
<feature type="region of interest" description="Disordered" evidence="8">
    <location>
        <begin position="142"/>
        <end position="161"/>
    </location>
</feature>
<feature type="domain" description="SH3" evidence="9">
    <location>
        <begin position="205"/>
        <end position="264"/>
    </location>
</feature>
<dbReference type="InterPro" id="IPR036028">
    <property type="entry name" value="SH3-like_dom_sf"/>
</dbReference>
<dbReference type="PRINTS" id="PR00499">
    <property type="entry name" value="P67PHOX"/>
</dbReference>
<dbReference type="PRINTS" id="PR00452">
    <property type="entry name" value="SH3DOMAIN"/>
</dbReference>
<evidence type="ECO:0000256" key="1">
    <source>
        <dbReference type="ARBA" id="ARBA00004469"/>
    </source>
</evidence>
<dbReference type="GO" id="GO:0035091">
    <property type="term" value="F:phosphatidylinositol binding"/>
    <property type="evidence" value="ECO:0007669"/>
    <property type="project" value="InterPro"/>
</dbReference>
<dbReference type="GO" id="GO:0007165">
    <property type="term" value="P:signal transduction"/>
    <property type="evidence" value="ECO:0007669"/>
    <property type="project" value="TreeGrafter"/>
</dbReference>
<dbReference type="Ensembl" id="ENSCMIT00000041502.1">
    <property type="protein sequence ID" value="ENSCMIP00000040923.1"/>
    <property type="gene ID" value="ENSCMIG00000017049.1"/>
</dbReference>
<dbReference type="InterPro" id="IPR050670">
    <property type="entry name" value="STAM"/>
</dbReference>
<name>A0A4W3JS32_CALMI</name>
<comment type="subcellular location">
    <subcellularLocation>
        <location evidence="1">Early endosome membrane</location>
        <topology evidence="1">Peripheral membrane protein</topology>
        <orientation evidence="1">Cytoplasmic side</orientation>
    </subcellularLocation>
</comment>
<evidence type="ECO:0000256" key="8">
    <source>
        <dbReference type="SAM" id="MobiDB-lite"/>
    </source>
</evidence>
<reference evidence="12" key="1">
    <citation type="journal article" date="2006" name="Science">
        <title>Ancient noncoding elements conserved in the human genome.</title>
        <authorList>
            <person name="Venkatesh B."/>
            <person name="Kirkness E.F."/>
            <person name="Loh Y.H."/>
            <person name="Halpern A.L."/>
            <person name="Lee A.P."/>
            <person name="Johnson J."/>
            <person name="Dandona N."/>
            <person name="Viswanathan L.D."/>
            <person name="Tay A."/>
            <person name="Venter J.C."/>
            <person name="Strausberg R.L."/>
            <person name="Brenner S."/>
        </authorList>
    </citation>
    <scope>NUCLEOTIDE SEQUENCE [LARGE SCALE GENOMIC DNA]</scope>
</reference>
<dbReference type="Pfam" id="PF00790">
    <property type="entry name" value="VHS"/>
    <property type="match status" value="1"/>
</dbReference>
<dbReference type="PROSITE" id="PS50002">
    <property type="entry name" value="SH3"/>
    <property type="match status" value="1"/>
</dbReference>
<evidence type="ECO:0000256" key="4">
    <source>
        <dbReference type="ARBA" id="ARBA00022448"/>
    </source>
</evidence>
<feature type="compositionally biased region" description="Polar residues" evidence="8">
    <location>
        <begin position="463"/>
        <end position="476"/>
    </location>
</feature>
<proteinExistence type="inferred from homology"/>
<evidence type="ECO:0000259" key="10">
    <source>
        <dbReference type="PROSITE" id="PS50179"/>
    </source>
</evidence>
<dbReference type="PROSITE" id="PS50330">
    <property type="entry name" value="UIM"/>
    <property type="match status" value="1"/>
</dbReference>
<dbReference type="InterPro" id="IPR003903">
    <property type="entry name" value="UIM_dom"/>
</dbReference>
<dbReference type="FunFam" id="1.25.40.90:FF:000009">
    <property type="entry name" value="Putative signal transducing adapter molecule 1"/>
    <property type="match status" value="1"/>
</dbReference>
<evidence type="ECO:0000256" key="5">
    <source>
        <dbReference type="ARBA" id="ARBA00022753"/>
    </source>
</evidence>
<reference evidence="11" key="5">
    <citation type="submission" date="2025-09" db="UniProtKB">
        <authorList>
            <consortium name="Ensembl"/>
        </authorList>
    </citation>
    <scope>IDENTIFICATION</scope>
</reference>
<keyword evidence="6" id="KW-0653">Protein transport</keyword>
<dbReference type="PANTHER" id="PTHR45929">
    <property type="entry name" value="JAK PATHWAY SIGNAL TRANSDUCTION ADAPTOR MOLECULE"/>
    <property type="match status" value="1"/>
</dbReference>
<dbReference type="PANTHER" id="PTHR45929:SF1">
    <property type="entry name" value="HEMATOPOIETIC LINEAGE CELL-SPECIFIC PROTEIN-RELATED"/>
    <property type="match status" value="1"/>
</dbReference>
<dbReference type="InterPro" id="IPR002014">
    <property type="entry name" value="VHS_dom"/>
</dbReference>
<keyword evidence="12" id="KW-1185">Reference proteome</keyword>
<dbReference type="GO" id="GO:0030139">
    <property type="term" value="C:endocytic vesicle"/>
    <property type="evidence" value="ECO:0007669"/>
    <property type="project" value="TreeGrafter"/>
</dbReference>
<feature type="compositionally biased region" description="Polar residues" evidence="8">
    <location>
        <begin position="486"/>
        <end position="499"/>
    </location>
</feature>
<dbReference type="Pfam" id="PF00018">
    <property type="entry name" value="SH3_1"/>
    <property type="match status" value="1"/>
</dbReference>
<dbReference type="GO" id="GO:0031901">
    <property type="term" value="C:early endosome membrane"/>
    <property type="evidence" value="ECO:0007669"/>
    <property type="project" value="UniProtKB-SubCell"/>
</dbReference>
<reference evidence="12" key="3">
    <citation type="journal article" date="2014" name="Nature">
        <title>Elephant shark genome provides unique insights into gnathostome evolution.</title>
        <authorList>
            <consortium name="International Elephant Shark Genome Sequencing Consortium"/>
            <person name="Venkatesh B."/>
            <person name="Lee A.P."/>
            <person name="Ravi V."/>
            <person name="Maurya A.K."/>
            <person name="Lian M.M."/>
            <person name="Swann J.B."/>
            <person name="Ohta Y."/>
            <person name="Flajnik M.F."/>
            <person name="Sutoh Y."/>
            <person name="Kasahara M."/>
            <person name="Hoon S."/>
            <person name="Gangu V."/>
            <person name="Roy S.W."/>
            <person name="Irimia M."/>
            <person name="Korzh V."/>
            <person name="Kondrychyn I."/>
            <person name="Lim Z.W."/>
            <person name="Tay B.H."/>
            <person name="Tohari S."/>
            <person name="Kong K.W."/>
            <person name="Ho S."/>
            <person name="Lorente-Galdos B."/>
            <person name="Quilez J."/>
            <person name="Marques-Bonet T."/>
            <person name="Raney B.J."/>
            <person name="Ingham P.W."/>
            <person name="Tay A."/>
            <person name="Hillier L.W."/>
            <person name="Minx P."/>
            <person name="Boehm T."/>
            <person name="Wilson R.K."/>
            <person name="Brenner S."/>
            <person name="Warren W.C."/>
        </authorList>
    </citation>
    <scope>NUCLEOTIDE SEQUENCE [LARGE SCALE GENOMIC DNA]</scope>
</reference>
<dbReference type="GO" id="GO:0015031">
    <property type="term" value="P:protein transport"/>
    <property type="evidence" value="ECO:0007669"/>
    <property type="project" value="UniProtKB-KW"/>
</dbReference>
<comment type="similarity">
    <text evidence="2">Belongs to the STAM family.</text>
</comment>
<dbReference type="SMART" id="SM00326">
    <property type="entry name" value="SH3"/>
    <property type="match status" value="1"/>
</dbReference>
<organism evidence="11 12">
    <name type="scientific">Callorhinchus milii</name>
    <name type="common">Ghost shark</name>
    <dbReference type="NCBI Taxonomy" id="7868"/>
    <lineage>
        <taxon>Eukaryota</taxon>
        <taxon>Metazoa</taxon>
        <taxon>Chordata</taxon>
        <taxon>Craniata</taxon>
        <taxon>Vertebrata</taxon>
        <taxon>Chondrichthyes</taxon>
        <taxon>Holocephali</taxon>
        <taxon>Chimaeriformes</taxon>
        <taxon>Callorhinchidae</taxon>
        <taxon>Callorhinchus</taxon>
    </lineage>
</organism>
<dbReference type="SUPFAM" id="SSF48464">
    <property type="entry name" value="ENTH/VHS domain"/>
    <property type="match status" value="1"/>
</dbReference>
<feature type="region of interest" description="Disordered" evidence="8">
    <location>
        <begin position="463"/>
        <end position="499"/>
    </location>
</feature>
<dbReference type="AlphaFoldDB" id="A0A4W3JS32"/>
<dbReference type="GO" id="GO:0043130">
    <property type="term" value="F:ubiquitin binding"/>
    <property type="evidence" value="ECO:0007669"/>
    <property type="project" value="InterPro"/>
</dbReference>
<dbReference type="Gene3D" id="1.20.5.1940">
    <property type="match status" value="1"/>
</dbReference>
<protein>
    <submittedName>
        <fullName evidence="11">Signal transducing adaptor molecule (SH3 domain and ITAM motif) 2</fullName>
    </submittedName>
</protein>
<dbReference type="Gene3D" id="2.30.30.40">
    <property type="entry name" value="SH3 Domains"/>
    <property type="match status" value="1"/>
</dbReference>
<feature type="domain" description="VHS" evidence="10">
    <location>
        <begin position="13"/>
        <end position="143"/>
    </location>
</feature>
<keyword evidence="3 7" id="KW-0728">SH3 domain</keyword>
<evidence type="ECO:0000313" key="12">
    <source>
        <dbReference type="Proteomes" id="UP000314986"/>
    </source>
</evidence>
<dbReference type="GeneTree" id="ENSGT00940000157055"/>
<reference evidence="12" key="2">
    <citation type="journal article" date="2007" name="PLoS Biol.">
        <title>Survey sequencing and comparative analysis of the elephant shark (Callorhinchus milii) genome.</title>
        <authorList>
            <person name="Venkatesh B."/>
            <person name="Kirkness E.F."/>
            <person name="Loh Y.H."/>
            <person name="Halpern A.L."/>
            <person name="Lee A.P."/>
            <person name="Johnson J."/>
            <person name="Dandona N."/>
            <person name="Viswanathan L.D."/>
            <person name="Tay A."/>
            <person name="Venter J.C."/>
            <person name="Strausberg R.L."/>
            <person name="Brenner S."/>
        </authorList>
    </citation>
    <scope>NUCLEOTIDE SEQUENCE [LARGE SCALE GENOMIC DNA]</scope>
</reference>
<sequence>MALTCPIFPSEKVTNEHNTSEDWTLIMDICDRVGTTPTGPKDCLKAIMKRVTHKNPHVAMKALTLLGACVSNCGKIFHLEICSRDFTTEASNLLSVYNKVHPKVCEKLKALMVEWSEEFQKDAQLSLITATIKALKEDGVSFPSASSQGTSKPSKNGTAPVARNAEEEALAKAIELSLQEQKPQQQVETKSLYPTADSFHNSRMTEVRMVRALYDFEAVEDNELTFKAGEIITILDDSDPNWWKGETGRGVGLFPSNFVSTSLNAEPETGKRLLQGILGREPSEPEPVYIDEGTDFNLYCFSYLSDVCQQMGPIIDEKLEEIDRKHSELSELNVKVLEALELCNKLMNDVPMYSSMYSKPHTQGPGQSQSASVPMQVYPGQAQSGTYMPGGISQVIPGQGYIGPDQIGPLRSMPPTVNSSASNQNSQPPYLSAGPPVSYINQAVPAPAAPYTTQVGMGSDLSAYQNTTASGPQAPNYSMAAPLQHGPQQHSSYFQQPLL</sequence>
<accession>A0A4W3JS32</accession>